<sequence>MLSVVLADVRARFRAAGLDTPDLDARLLVAEAAGLDPDRIVLGGDRPLDADECARAEALAARRLAGEPVGRILGRREFWGLTFRLSADTLEPRPDTETLVEAALALVRDRQALLRFADVGTGTGAIAVALLTELPNAAALAIDLAPGALATARENAVAAGVGSRFFPAVADFATTLAVGLDFVISNPPYIRTAEIGRLAEEVRRFDPLRALDGGADGLEPYRLIANEAFRALRHDGHLLVEIGWDQEGDVRSILGAAGFVEIGTRFDLGGRARVVSGRRPGSAER</sequence>
<dbReference type="GO" id="GO:0003676">
    <property type="term" value="F:nucleic acid binding"/>
    <property type="evidence" value="ECO:0007669"/>
    <property type="project" value="InterPro"/>
</dbReference>
<evidence type="ECO:0000256" key="5">
    <source>
        <dbReference type="HAMAP-Rule" id="MF_02126"/>
    </source>
</evidence>
<evidence type="ECO:0000259" key="7">
    <source>
        <dbReference type="Pfam" id="PF17827"/>
    </source>
</evidence>
<keyword evidence="3 5" id="KW-0949">S-adenosyl-L-methionine</keyword>
<proteinExistence type="inferred from homology"/>
<dbReference type="NCBIfam" id="TIGR03534">
    <property type="entry name" value="RF_mod_PrmC"/>
    <property type="match status" value="1"/>
</dbReference>
<feature type="domain" description="Methyltransferase small" evidence="6">
    <location>
        <begin position="115"/>
        <end position="193"/>
    </location>
</feature>
<dbReference type="HAMAP" id="MF_02126">
    <property type="entry name" value="RF_methyltr_PrmC"/>
    <property type="match status" value="1"/>
</dbReference>
<reference evidence="8 9" key="1">
    <citation type="submission" date="2019-09" db="EMBL/GenBank/DDBJ databases">
        <title>Segnochrobactrum spirostomi gen. nov., sp. nov., isolated from the ciliate Spirostomum cf. yagiui and description of a novel family, Segnochrobactraceae fam. nov. within the order Rhizobiales of the class Alphaproteobacteria.</title>
        <authorList>
            <person name="Akter S."/>
            <person name="Shazib S.U.A."/>
            <person name="Shin M.K."/>
        </authorList>
    </citation>
    <scope>NUCLEOTIDE SEQUENCE [LARGE SCALE GENOMIC DNA]</scope>
    <source>
        <strain evidence="8 9">Sp-1</strain>
    </source>
</reference>
<comment type="catalytic activity">
    <reaction evidence="4 5">
        <text>L-glutaminyl-[peptide chain release factor] + S-adenosyl-L-methionine = N(5)-methyl-L-glutaminyl-[peptide chain release factor] + S-adenosyl-L-homocysteine + H(+)</text>
        <dbReference type="Rhea" id="RHEA:42896"/>
        <dbReference type="Rhea" id="RHEA-COMP:10271"/>
        <dbReference type="Rhea" id="RHEA-COMP:10272"/>
        <dbReference type="ChEBI" id="CHEBI:15378"/>
        <dbReference type="ChEBI" id="CHEBI:30011"/>
        <dbReference type="ChEBI" id="CHEBI:57856"/>
        <dbReference type="ChEBI" id="CHEBI:59789"/>
        <dbReference type="ChEBI" id="CHEBI:61891"/>
        <dbReference type="EC" id="2.1.1.297"/>
    </reaction>
</comment>
<dbReference type="Pfam" id="PF05175">
    <property type="entry name" value="MTS"/>
    <property type="match status" value="1"/>
</dbReference>
<dbReference type="InterPro" id="IPR050320">
    <property type="entry name" value="N5-glutamine_MTase"/>
</dbReference>
<keyword evidence="2 5" id="KW-0808">Transferase</keyword>
<dbReference type="InterPro" id="IPR004556">
    <property type="entry name" value="HemK-like"/>
</dbReference>
<dbReference type="NCBIfam" id="TIGR00536">
    <property type="entry name" value="hemK_fam"/>
    <property type="match status" value="1"/>
</dbReference>
<dbReference type="EC" id="2.1.1.297" evidence="5"/>
<dbReference type="PANTHER" id="PTHR18895:SF74">
    <property type="entry name" value="MTRF1L RELEASE FACTOR GLUTAMINE METHYLTRANSFERASE"/>
    <property type="match status" value="1"/>
</dbReference>
<evidence type="ECO:0000256" key="4">
    <source>
        <dbReference type="ARBA" id="ARBA00048391"/>
    </source>
</evidence>
<feature type="binding site" evidence="5">
    <location>
        <position position="186"/>
    </location>
    <ligand>
        <name>S-adenosyl-L-methionine</name>
        <dbReference type="ChEBI" id="CHEBI:59789"/>
    </ligand>
</feature>
<dbReference type="Proteomes" id="UP000332515">
    <property type="component" value="Unassembled WGS sequence"/>
</dbReference>
<dbReference type="SUPFAM" id="SSF53335">
    <property type="entry name" value="S-adenosyl-L-methionine-dependent methyltransferases"/>
    <property type="match status" value="1"/>
</dbReference>
<gene>
    <name evidence="5 8" type="primary">prmC</name>
    <name evidence="8" type="ORF">F0357_05760</name>
</gene>
<dbReference type="EMBL" id="VWNA01000001">
    <property type="protein sequence ID" value="MQT12177.1"/>
    <property type="molecule type" value="Genomic_DNA"/>
</dbReference>
<accession>A0A6A7Y1A8</accession>
<comment type="caution">
    <text evidence="8">The sequence shown here is derived from an EMBL/GenBank/DDBJ whole genome shotgun (WGS) entry which is preliminary data.</text>
</comment>
<evidence type="ECO:0000256" key="3">
    <source>
        <dbReference type="ARBA" id="ARBA00022691"/>
    </source>
</evidence>
<organism evidence="8 9">
    <name type="scientific">Segnochrobactrum spirostomi</name>
    <dbReference type="NCBI Taxonomy" id="2608987"/>
    <lineage>
        <taxon>Bacteria</taxon>
        <taxon>Pseudomonadati</taxon>
        <taxon>Pseudomonadota</taxon>
        <taxon>Alphaproteobacteria</taxon>
        <taxon>Hyphomicrobiales</taxon>
        <taxon>Segnochrobactraceae</taxon>
        <taxon>Segnochrobactrum</taxon>
    </lineage>
</organism>
<dbReference type="GO" id="GO:0032259">
    <property type="term" value="P:methylation"/>
    <property type="evidence" value="ECO:0007669"/>
    <property type="project" value="UniProtKB-KW"/>
</dbReference>
<dbReference type="Pfam" id="PF17827">
    <property type="entry name" value="PrmC_N"/>
    <property type="match status" value="1"/>
</dbReference>
<evidence type="ECO:0000256" key="2">
    <source>
        <dbReference type="ARBA" id="ARBA00022679"/>
    </source>
</evidence>
<dbReference type="Gene3D" id="1.10.8.10">
    <property type="entry name" value="DNA helicase RuvA subunit, C-terminal domain"/>
    <property type="match status" value="1"/>
</dbReference>
<feature type="binding site" evidence="5">
    <location>
        <begin position="120"/>
        <end position="124"/>
    </location>
    <ligand>
        <name>S-adenosyl-L-methionine</name>
        <dbReference type="ChEBI" id="CHEBI:59789"/>
    </ligand>
</feature>
<feature type="binding site" evidence="5">
    <location>
        <position position="143"/>
    </location>
    <ligand>
        <name>S-adenosyl-L-methionine</name>
        <dbReference type="ChEBI" id="CHEBI:59789"/>
    </ligand>
</feature>
<dbReference type="InterPro" id="IPR029063">
    <property type="entry name" value="SAM-dependent_MTases_sf"/>
</dbReference>
<protein>
    <recommendedName>
        <fullName evidence="5">Release factor glutamine methyltransferase</fullName>
        <shortName evidence="5">RF MTase</shortName>
        <ecNumber evidence="5">2.1.1.297</ecNumber>
    </recommendedName>
    <alternativeName>
        <fullName evidence="5">N5-glutamine methyltransferase PrmC</fullName>
    </alternativeName>
    <alternativeName>
        <fullName evidence="5">Protein-(glutamine-N5) MTase PrmC</fullName>
    </alternativeName>
    <alternativeName>
        <fullName evidence="5">Protein-glutamine N-methyltransferase PrmC</fullName>
    </alternativeName>
</protein>
<dbReference type="GO" id="GO:0102559">
    <property type="term" value="F:peptide chain release factor N(5)-glutamine methyltransferase activity"/>
    <property type="evidence" value="ECO:0007669"/>
    <property type="project" value="UniProtKB-EC"/>
</dbReference>
<dbReference type="InterPro" id="IPR019874">
    <property type="entry name" value="RF_methyltr_PrmC"/>
</dbReference>
<feature type="binding site" evidence="5">
    <location>
        <position position="172"/>
    </location>
    <ligand>
        <name>S-adenosyl-L-methionine</name>
        <dbReference type="ChEBI" id="CHEBI:59789"/>
    </ligand>
</feature>
<dbReference type="AlphaFoldDB" id="A0A6A7Y1A8"/>
<feature type="binding site" evidence="5">
    <location>
        <begin position="186"/>
        <end position="189"/>
    </location>
    <ligand>
        <name>substrate</name>
    </ligand>
</feature>
<keyword evidence="9" id="KW-1185">Reference proteome</keyword>
<dbReference type="InterPro" id="IPR007848">
    <property type="entry name" value="Small_mtfrase_dom"/>
</dbReference>
<dbReference type="Gene3D" id="3.40.50.150">
    <property type="entry name" value="Vaccinia Virus protein VP39"/>
    <property type="match status" value="1"/>
</dbReference>
<feature type="domain" description="Release factor glutamine methyltransferase N-terminal" evidence="7">
    <location>
        <begin position="6"/>
        <end position="74"/>
    </location>
</feature>
<comment type="similarity">
    <text evidence="5">Belongs to the protein N5-glutamine methyltransferase family. PrmC subfamily.</text>
</comment>
<dbReference type="PROSITE" id="PS00092">
    <property type="entry name" value="N6_MTASE"/>
    <property type="match status" value="1"/>
</dbReference>
<keyword evidence="1 5" id="KW-0489">Methyltransferase</keyword>
<evidence type="ECO:0000313" key="9">
    <source>
        <dbReference type="Proteomes" id="UP000332515"/>
    </source>
</evidence>
<comment type="function">
    <text evidence="5">Methylates the class 1 translation termination release factors RF1/PrfA and RF2/PrfB on the glutamine residue of the universally conserved GGQ motif.</text>
</comment>
<evidence type="ECO:0000259" key="6">
    <source>
        <dbReference type="Pfam" id="PF05175"/>
    </source>
</evidence>
<dbReference type="InterPro" id="IPR002052">
    <property type="entry name" value="DNA_methylase_N6_adenine_CS"/>
</dbReference>
<name>A0A6A7Y1A8_9HYPH</name>
<evidence type="ECO:0000256" key="1">
    <source>
        <dbReference type="ARBA" id="ARBA00022603"/>
    </source>
</evidence>
<dbReference type="InterPro" id="IPR040758">
    <property type="entry name" value="PrmC_N"/>
</dbReference>
<evidence type="ECO:0000313" key="8">
    <source>
        <dbReference type="EMBL" id="MQT12177.1"/>
    </source>
</evidence>
<dbReference type="PANTHER" id="PTHR18895">
    <property type="entry name" value="HEMK METHYLTRANSFERASE"/>
    <property type="match status" value="1"/>
</dbReference>
<dbReference type="CDD" id="cd02440">
    <property type="entry name" value="AdoMet_MTases"/>
    <property type="match status" value="1"/>
</dbReference>